<keyword evidence="2" id="KW-1185">Reference proteome</keyword>
<dbReference type="CDD" id="cd22934">
    <property type="entry name" value="HFD_TADA1"/>
    <property type="match status" value="1"/>
</dbReference>
<organism evidence="1 2">
    <name type="scientific">Orchesella dallaii</name>
    <dbReference type="NCBI Taxonomy" id="48710"/>
    <lineage>
        <taxon>Eukaryota</taxon>
        <taxon>Metazoa</taxon>
        <taxon>Ecdysozoa</taxon>
        <taxon>Arthropoda</taxon>
        <taxon>Hexapoda</taxon>
        <taxon>Collembola</taxon>
        <taxon>Entomobryomorpha</taxon>
        <taxon>Entomobryoidea</taxon>
        <taxon>Orchesellidae</taxon>
        <taxon>Orchesellinae</taxon>
        <taxon>Orchesella</taxon>
    </lineage>
</organism>
<name>A0ABP1SAZ7_9HEXA</name>
<protein>
    <recommendedName>
        <fullName evidence="3">Transcriptional adapter 1</fullName>
    </recommendedName>
</protein>
<gene>
    <name evidence="1" type="ORF">ODALV1_LOCUS31400</name>
</gene>
<dbReference type="EMBL" id="CAXLJM020000170">
    <property type="protein sequence ID" value="CAL8148363.1"/>
    <property type="molecule type" value="Genomic_DNA"/>
</dbReference>
<accession>A0ABP1SAZ7</accession>
<proteinExistence type="predicted"/>
<dbReference type="Proteomes" id="UP001642540">
    <property type="component" value="Unassembled WGS sequence"/>
</dbReference>
<dbReference type="Pfam" id="PF12767">
    <property type="entry name" value="SAGA-Tad1"/>
    <property type="match status" value="1"/>
</dbReference>
<evidence type="ECO:0008006" key="3">
    <source>
        <dbReference type="Google" id="ProtNLM"/>
    </source>
</evidence>
<evidence type="ECO:0000313" key="1">
    <source>
        <dbReference type="EMBL" id="CAL8148363.1"/>
    </source>
</evidence>
<comment type="caution">
    <text evidence="1">The sequence shown here is derived from an EMBL/GenBank/DDBJ whole genome shotgun (WGS) entry which is preliminary data.</text>
</comment>
<reference evidence="1 2" key="1">
    <citation type="submission" date="2024-08" db="EMBL/GenBank/DDBJ databases">
        <authorList>
            <person name="Cucini C."/>
            <person name="Frati F."/>
        </authorList>
    </citation>
    <scope>NUCLEOTIDE SEQUENCE [LARGE SCALE GENOMIC DNA]</scope>
</reference>
<sequence length="459" mass="52283">MCDLPIALIKQQLQQELGPENYASYLRLFREWFAQRLTKHMFDYEVSSFLHERCLELHNLLLQSILLHCIAGIRGKGDGISVSSCHQPQFASYPPGSYVTTANSTAGVNSSILDAQSQGYEAKDEDMYIIPPIPGEEPFLYPPNAQEYPVEPIETRSAVDMMEQDPPIDCDWLTPVHITYPAAENIGEVPNVKNRFPPWFAHDFQRVNMKNYTHEVNMVPNVTHLLNMKDIIERKPQLKQHFVVPGDNKTPYLTCGSSLYGRILTKAWADYNIQVVNPRVTEHAVNVVRDHIKTVLVAIVKQRRPFRMREKRILHSMGVPYPNPYLRQGCHLYDEAYGCWDWDARTSRSDTTKMADVVLQVPAPFPTYDEKERLAALQIAASYPAKDSRFIPNKGTVMDLLVAIQENPNLIPHQKLRLKLIDSILRVAKGFGGSHNAVYGDCDDEEYLQPSTMLPVASY</sequence>
<evidence type="ECO:0000313" key="2">
    <source>
        <dbReference type="Proteomes" id="UP001642540"/>
    </source>
</evidence>
<dbReference type="InterPro" id="IPR024738">
    <property type="entry name" value="Hfi1/Tada1"/>
</dbReference>